<gene>
    <name evidence="1" type="primary">LOC107792803</name>
</gene>
<name>A0A1S4A1Q2_TOBAC</name>
<dbReference type="RefSeq" id="XP_016470524.1">
    <property type="nucleotide sequence ID" value="XM_016615038.1"/>
</dbReference>
<dbReference type="AlphaFoldDB" id="A0A1S4A1Q2"/>
<dbReference type="KEGG" id="nta:107792803"/>
<dbReference type="STRING" id="4097.A0A1S4A1Q2"/>
<reference evidence="1" key="1">
    <citation type="submission" date="2025-08" db="UniProtKB">
        <authorList>
            <consortium name="RefSeq"/>
        </authorList>
    </citation>
    <scope>IDENTIFICATION</scope>
</reference>
<accession>A0A1S4A1Q2</accession>
<dbReference type="OrthoDB" id="1719804at2759"/>
<dbReference type="PANTHER" id="PTHR34808:SF5">
    <property type="entry name" value="SMP DOMAIN-CONTAINING PROTEIN"/>
    <property type="match status" value="1"/>
</dbReference>
<dbReference type="PANTHER" id="PTHR34808">
    <property type="entry name" value="EXPRESSED PROTEIN"/>
    <property type="match status" value="1"/>
</dbReference>
<dbReference type="OMA" id="CCSIETE"/>
<protein>
    <submittedName>
        <fullName evidence="1">Uncharacterized protein</fullName>
    </submittedName>
</protein>
<organism evidence="1">
    <name type="scientific">Nicotiana tabacum</name>
    <name type="common">Common tobacco</name>
    <dbReference type="NCBI Taxonomy" id="4097"/>
    <lineage>
        <taxon>Eukaryota</taxon>
        <taxon>Viridiplantae</taxon>
        <taxon>Streptophyta</taxon>
        <taxon>Embryophyta</taxon>
        <taxon>Tracheophyta</taxon>
        <taxon>Spermatophyta</taxon>
        <taxon>Magnoliopsida</taxon>
        <taxon>eudicotyledons</taxon>
        <taxon>Gunneridae</taxon>
        <taxon>Pentapetalae</taxon>
        <taxon>asterids</taxon>
        <taxon>lamiids</taxon>
        <taxon>Solanales</taxon>
        <taxon>Solanaceae</taxon>
        <taxon>Nicotianoideae</taxon>
        <taxon>Nicotianeae</taxon>
        <taxon>Nicotiana</taxon>
    </lineage>
</organism>
<evidence type="ECO:0000313" key="1">
    <source>
        <dbReference type="RefSeq" id="XP_016470524.1"/>
    </source>
</evidence>
<proteinExistence type="predicted"/>
<dbReference type="PaxDb" id="4097-A0A1S4A1Q2"/>
<sequence length="114" mass="12490">MANFCCSIEMEPKTLNQGQLNLAREVAVDIVQNTESDEASNIFVEGRKAVIEIKEALMLIEEAHSVENCKEEDCAVQVMKTNVVIEASCQCSCPSAIIDSPDQSKLKEPLSAPF</sequence>